<dbReference type="InterPro" id="IPR036388">
    <property type="entry name" value="WH-like_DNA-bd_sf"/>
</dbReference>
<gene>
    <name evidence="7" type="ORF">J2Z77_001043</name>
</gene>
<evidence type="ECO:0000313" key="8">
    <source>
        <dbReference type="Proteomes" id="UP001519310"/>
    </source>
</evidence>
<dbReference type="PROSITE" id="PS51063">
    <property type="entry name" value="HTH_CRP_2"/>
    <property type="match status" value="1"/>
</dbReference>
<feature type="region of interest" description="Disordered" evidence="4">
    <location>
        <begin position="223"/>
        <end position="286"/>
    </location>
</feature>
<dbReference type="CDD" id="cd00038">
    <property type="entry name" value="CAP_ED"/>
    <property type="match status" value="1"/>
</dbReference>
<evidence type="ECO:0000256" key="3">
    <source>
        <dbReference type="ARBA" id="ARBA00023163"/>
    </source>
</evidence>
<evidence type="ECO:0000259" key="6">
    <source>
        <dbReference type="PROSITE" id="PS51063"/>
    </source>
</evidence>
<evidence type="ECO:0000259" key="5">
    <source>
        <dbReference type="PROSITE" id="PS50042"/>
    </source>
</evidence>
<dbReference type="InterPro" id="IPR014710">
    <property type="entry name" value="RmlC-like_jellyroll"/>
</dbReference>
<protein>
    <submittedName>
        <fullName evidence="7">CRP-like cAMP-binding protein</fullName>
    </submittedName>
</protein>
<proteinExistence type="predicted"/>
<comment type="caution">
    <text evidence="7">The sequence shown here is derived from an EMBL/GenBank/DDBJ whole genome shotgun (WGS) entry which is preliminary data.</text>
</comment>
<keyword evidence="8" id="KW-1185">Reference proteome</keyword>
<dbReference type="Gene3D" id="2.60.120.10">
    <property type="entry name" value="Jelly Rolls"/>
    <property type="match status" value="1"/>
</dbReference>
<organism evidence="7 8">
    <name type="scientific">Streptomyces avidinii</name>
    <dbReference type="NCBI Taxonomy" id="1895"/>
    <lineage>
        <taxon>Bacteria</taxon>
        <taxon>Bacillati</taxon>
        <taxon>Actinomycetota</taxon>
        <taxon>Actinomycetes</taxon>
        <taxon>Kitasatosporales</taxon>
        <taxon>Streptomycetaceae</taxon>
        <taxon>Streptomyces</taxon>
    </lineage>
</organism>
<reference evidence="7 8" key="1">
    <citation type="submission" date="2021-03" db="EMBL/GenBank/DDBJ databases">
        <title>Genomic Encyclopedia of Type Strains, Phase IV (KMG-IV): sequencing the most valuable type-strain genomes for metagenomic binning, comparative biology and taxonomic classification.</title>
        <authorList>
            <person name="Goeker M."/>
        </authorList>
    </citation>
    <scope>NUCLEOTIDE SEQUENCE [LARGE SCALE GENOMIC DNA]</scope>
    <source>
        <strain evidence="7 8">DSM 40526</strain>
    </source>
</reference>
<feature type="domain" description="HTH crp-type" evidence="6">
    <location>
        <begin position="134"/>
        <end position="207"/>
    </location>
</feature>
<dbReference type="PANTHER" id="PTHR24567:SF74">
    <property type="entry name" value="HTH-TYPE TRANSCRIPTIONAL REGULATOR ARCR"/>
    <property type="match status" value="1"/>
</dbReference>
<keyword evidence="2" id="KW-0238">DNA-binding</keyword>
<dbReference type="Proteomes" id="UP001519310">
    <property type="component" value="Unassembled WGS sequence"/>
</dbReference>
<dbReference type="Pfam" id="PF13545">
    <property type="entry name" value="HTH_Crp_2"/>
    <property type="match status" value="1"/>
</dbReference>
<evidence type="ECO:0000256" key="4">
    <source>
        <dbReference type="SAM" id="MobiDB-lite"/>
    </source>
</evidence>
<evidence type="ECO:0000256" key="1">
    <source>
        <dbReference type="ARBA" id="ARBA00023015"/>
    </source>
</evidence>
<dbReference type="InterPro" id="IPR000595">
    <property type="entry name" value="cNMP-bd_dom"/>
</dbReference>
<dbReference type="InterPro" id="IPR036390">
    <property type="entry name" value="WH_DNA-bd_sf"/>
</dbReference>
<feature type="domain" description="Cyclic nucleotide-binding" evidence="5">
    <location>
        <begin position="1"/>
        <end position="103"/>
    </location>
</feature>
<dbReference type="SUPFAM" id="SSF46785">
    <property type="entry name" value="Winged helix' DNA-binding domain"/>
    <property type="match status" value="1"/>
</dbReference>
<dbReference type="SMART" id="SM00419">
    <property type="entry name" value="HTH_CRP"/>
    <property type="match status" value="1"/>
</dbReference>
<dbReference type="InterPro" id="IPR050397">
    <property type="entry name" value="Env_Response_Regulators"/>
</dbReference>
<name>A0ABS4L0V9_STRAV</name>
<accession>A0ABS4L0V9</accession>
<dbReference type="InterPro" id="IPR012318">
    <property type="entry name" value="HTH_CRP"/>
</dbReference>
<dbReference type="EMBL" id="JAGGLQ010000002">
    <property type="protein sequence ID" value="MBP2035256.1"/>
    <property type="molecule type" value="Genomic_DNA"/>
</dbReference>
<dbReference type="SMART" id="SM00100">
    <property type="entry name" value="cNMP"/>
    <property type="match status" value="1"/>
</dbReference>
<evidence type="ECO:0000313" key="7">
    <source>
        <dbReference type="EMBL" id="MBP2035256.1"/>
    </source>
</evidence>
<dbReference type="Pfam" id="PF00027">
    <property type="entry name" value="cNMP_binding"/>
    <property type="match status" value="1"/>
</dbReference>
<dbReference type="RefSeq" id="WP_189968906.1">
    <property type="nucleotide sequence ID" value="NZ_BMVL01000005.1"/>
</dbReference>
<dbReference type="Gene3D" id="1.10.10.10">
    <property type="entry name" value="Winged helix-like DNA-binding domain superfamily/Winged helix DNA-binding domain"/>
    <property type="match status" value="1"/>
</dbReference>
<dbReference type="PANTHER" id="PTHR24567">
    <property type="entry name" value="CRP FAMILY TRANSCRIPTIONAL REGULATORY PROTEIN"/>
    <property type="match status" value="1"/>
</dbReference>
<keyword evidence="3" id="KW-0804">Transcription</keyword>
<dbReference type="SUPFAM" id="SSF51206">
    <property type="entry name" value="cAMP-binding domain-like"/>
    <property type="match status" value="1"/>
</dbReference>
<dbReference type="InterPro" id="IPR018490">
    <property type="entry name" value="cNMP-bd_dom_sf"/>
</dbReference>
<sequence>MANLAADDRETLIGLGRVVSYGVGEVLIREGGPETTALLIASGCVKVFGGAEDGATVLLALRVHGELVGEISALDGQPRSATVVAVRPTVTRILTAAAFRSFLRESPTAAEVVQRSVAGKLRGATRHRIDSSSGTATVRLARTLDNLVRSYARTVPEGLRIDVPLSHADLAALAGISDASVQRALRSLRAAGAVATKYRGVIVREAGILRAIAGQSGWPAADEGLLPGIPAPRGPRPPRPKRPPLEPRPTRAEPATGPYSASLTAQGPTPAPAAPPGEDATLPRTG</sequence>
<dbReference type="PROSITE" id="PS50042">
    <property type="entry name" value="CNMP_BINDING_3"/>
    <property type="match status" value="1"/>
</dbReference>
<keyword evidence="1" id="KW-0805">Transcription regulation</keyword>
<evidence type="ECO:0000256" key="2">
    <source>
        <dbReference type="ARBA" id="ARBA00023125"/>
    </source>
</evidence>